<dbReference type="AlphaFoldDB" id="A0A8S9SIP1"/>
<name>A0A8S9SIP1_BRACR</name>
<keyword evidence="1" id="KW-1133">Transmembrane helix</keyword>
<dbReference type="Proteomes" id="UP000712600">
    <property type="component" value="Unassembled WGS sequence"/>
</dbReference>
<evidence type="ECO:0000313" key="2">
    <source>
        <dbReference type="EMBL" id="KAF3601306.1"/>
    </source>
</evidence>
<comment type="caution">
    <text evidence="2">The sequence shown here is derived from an EMBL/GenBank/DDBJ whole genome shotgun (WGS) entry which is preliminary data.</text>
</comment>
<dbReference type="EMBL" id="QGKX02000004">
    <property type="protein sequence ID" value="KAF3601306.1"/>
    <property type="molecule type" value="Genomic_DNA"/>
</dbReference>
<proteinExistence type="predicted"/>
<evidence type="ECO:0000256" key="1">
    <source>
        <dbReference type="SAM" id="Phobius"/>
    </source>
</evidence>
<keyword evidence="1" id="KW-0812">Transmembrane</keyword>
<keyword evidence="1" id="KW-0472">Membrane</keyword>
<protein>
    <recommendedName>
        <fullName evidence="4">Transmembrane protein</fullName>
    </recommendedName>
</protein>
<sequence length="128" mass="14627">MSALLELHMSMYVCYFYELNKISKAILGQTNGSQEEIPKIIYDEEKALEKNWKVHVWQFTQLNSAIGYFSIFSLMILLSHPRLKHKEKKERWISGGRVMVSDGGDGRVESGGGGVVMAWPSLGRMIFR</sequence>
<feature type="transmembrane region" description="Helical" evidence="1">
    <location>
        <begin position="65"/>
        <end position="83"/>
    </location>
</feature>
<accession>A0A8S9SIP1</accession>
<evidence type="ECO:0000313" key="3">
    <source>
        <dbReference type="Proteomes" id="UP000712600"/>
    </source>
</evidence>
<gene>
    <name evidence="2" type="ORF">F2Q69_00037276</name>
</gene>
<reference evidence="2" key="1">
    <citation type="submission" date="2019-12" db="EMBL/GenBank/DDBJ databases">
        <title>Genome sequencing and annotation of Brassica cretica.</title>
        <authorList>
            <person name="Studholme D.J."/>
            <person name="Sarris P."/>
        </authorList>
    </citation>
    <scope>NUCLEOTIDE SEQUENCE</scope>
    <source>
        <strain evidence="2">PFS-109/04</strain>
        <tissue evidence="2">Leaf</tissue>
    </source>
</reference>
<evidence type="ECO:0008006" key="4">
    <source>
        <dbReference type="Google" id="ProtNLM"/>
    </source>
</evidence>
<organism evidence="2 3">
    <name type="scientific">Brassica cretica</name>
    <name type="common">Mustard</name>
    <dbReference type="NCBI Taxonomy" id="69181"/>
    <lineage>
        <taxon>Eukaryota</taxon>
        <taxon>Viridiplantae</taxon>
        <taxon>Streptophyta</taxon>
        <taxon>Embryophyta</taxon>
        <taxon>Tracheophyta</taxon>
        <taxon>Spermatophyta</taxon>
        <taxon>Magnoliopsida</taxon>
        <taxon>eudicotyledons</taxon>
        <taxon>Gunneridae</taxon>
        <taxon>Pentapetalae</taxon>
        <taxon>rosids</taxon>
        <taxon>malvids</taxon>
        <taxon>Brassicales</taxon>
        <taxon>Brassicaceae</taxon>
        <taxon>Brassiceae</taxon>
        <taxon>Brassica</taxon>
    </lineage>
</organism>